<evidence type="ECO:0000313" key="12">
    <source>
        <dbReference type="Proteomes" id="UP000295131"/>
    </source>
</evidence>
<evidence type="ECO:0000256" key="2">
    <source>
        <dbReference type="ARBA" id="ARBA00010941"/>
    </source>
</evidence>
<organism evidence="11 12">
    <name type="scientific">Pseudohoeflea suaedae</name>
    <dbReference type="NCBI Taxonomy" id="877384"/>
    <lineage>
        <taxon>Bacteria</taxon>
        <taxon>Pseudomonadati</taxon>
        <taxon>Pseudomonadota</taxon>
        <taxon>Alphaproteobacteria</taxon>
        <taxon>Hyphomicrobiales</taxon>
        <taxon>Rhizobiaceae</taxon>
        <taxon>Pseudohoeflea</taxon>
    </lineage>
</organism>
<dbReference type="InterPro" id="IPR044015">
    <property type="entry name" value="FBPase_C_dom"/>
</dbReference>
<evidence type="ECO:0000256" key="7">
    <source>
        <dbReference type="HAMAP-Rule" id="MF_01855"/>
    </source>
</evidence>
<feature type="binding site" evidence="7">
    <location>
        <position position="128"/>
    </location>
    <ligand>
        <name>Mg(2+)</name>
        <dbReference type="ChEBI" id="CHEBI:18420"/>
        <label>1</label>
    </ligand>
</feature>
<feature type="binding site" evidence="7">
    <location>
        <position position="285"/>
    </location>
    <ligand>
        <name>Mg(2+)</name>
        <dbReference type="ChEBI" id="CHEBI:18420"/>
        <label>2</label>
    </ligand>
</feature>
<evidence type="ECO:0000256" key="1">
    <source>
        <dbReference type="ARBA" id="ARBA00001273"/>
    </source>
</evidence>
<reference evidence="11 12" key="1">
    <citation type="journal article" date="2013" name="Int. J. Syst. Evol. Microbiol.">
        <title>Hoeflea suaedae sp. nov., an endophytic bacterium isolated from the root of the halophyte Suaeda maritima.</title>
        <authorList>
            <person name="Chung E.J."/>
            <person name="Park J.A."/>
            <person name="Pramanik P."/>
            <person name="Bibi F."/>
            <person name="Jeon C.O."/>
            <person name="Chung Y.R."/>
        </authorList>
    </citation>
    <scope>NUCLEOTIDE SEQUENCE [LARGE SCALE GENOMIC DNA]</scope>
    <source>
        <strain evidence="11 12">YC6898</strain>
    </source>
</reference>
<sequence>MPPSSAASKPVVLKSDSAISAPSLCDILTRWAAADPGRQAMSNLIMRIAEASIPLAARLAQGKLPGDPTAIVGTNDSGDAQKALDMAAHDHFIDAFHGVSVASVLSEEVEDVTDVDAGGAFDIAMDPIDGSGNIGIGAQLGAFFAIFPAGESFLRSGRDVIAAAYVSFGHSIDLGFSVGQGVHIATLDATTGAFHVHRENATVPQSHNTIALNASYYRRWSQGLQNYVDDLMAGKDGPLERDFNFRWPAAAVGDLNRILNRGGLFLYPGDTRPGYEKGYLRLAYEAFPIAFLMEQAGGIATDGAAPVLDLAPSRLHDRVPLIFGSKREAEILHGYFAGTAVPDA</sequence>
<feature type="domain" description="Fructose-1-6-bisphosphatase class 1 C-terminal" evidence="10">
    <location>
        <begin position="203"/>
        <end position="332"/>
    </location>
</feature>
<proteinExistence type="inferred from homology"/>
<comment type="caution">
    <text evidence="7">Lacks conserved residue(s) required for the propagation of feature annotation.</text>
</comment>
<comment type="subunit">
    <text evidence="7">Homotetramer.</text>
</comment>
<comment type="caution">
    <text evidence="11">The sequence shown here is derived from an EMBL/GenBank/DDBJ whole genome shotgun (WGS) entry which is preliminary data.</text>
</comment>
<evidence type="ECO:0000256" key="5">
    <source>
        <dbReference type="ARBA" id="ARBA00023277"/>
    </source>
</evidence>
<dbReference type="CDD" id="cd00354">
    <property type="entry name" value="FBPase"/>
    <property type="match status" value="1"/>
</dbReference>
<keyword evidence="12" id="KW-1185">Reference proteome</keyword>
<keyword evidence="4 7" id="KW-0378">Hydrolase</keyword>
<feature type="domain" description="Fructose-1-6-bisphosphatase class I N-terminal" evidence="9">
    <location>
        <begin position="39"/>
        <end position="196"/>
    </location>
</feature>
<keyword evidence="5 7" id="KW-0119">Carbohydrate metabolism</keyword>
<dbReference type="GO" id="GO:0005986">
    <property type="term" value="P:sucrose biosynthetic process"/>
    <property type="evidence" value="ECO:0007669"/>
    <property type="project" value="TreeGrafter"/>
</dbReference>
<evidence type="ECO:0000256" key="8">
    <source>
        <dbReference type="RuleBase" id="RU000508"/>
    </source>
</evidence>
<feature type="binding site" evidence="7">
    <location>
        <position position="213"/>
    </location>
    <ligand>
        <name>substrate</name>
    </ligand>
</feature>
<dbReference type="PIRSF" id="PIRSF500210">
    <property type="entry name" value="FBPtase"/>
    <property type="match status" value="1"/>
</dbReference>
<comment type="similarity">
    <text evidence="2 7 8">Belongs to the FBPase class 1 family.</text>
</comment>
<gene>
    <name evidence="7" type="primary">fbp</name>
    <name evidence="11" type="ORF">E2A64_08305</name>
</gene>
<dbReference type="PIRSF" id="PIRSF000904">
    <property type="entry name" value="FBPtase_SBPase"/>
    <property type="match status" value="1"/>
</dbReference>
<dbReference type="EC" id="3.1.3.11" evidence="7"/>
<protein>
    <recommendedName>
        <fullName evidence="7">Fructose-1,6-bisphosphatase class 1</fullName>
        <shortName evidence="7">FBPase class 1</shortName>
        <ecNumber evidence="7">3.1.3.11</ecNumber>
    </recommendedName>
    <alternativeName>
        <fullName evidence="7">D-fructose-1,6-bisphosphate 1-phosphohydrolase class 1</fullName>
    </alternativeName>
</protein>
<dbReference type="NCBIfam" id="NF006780">
    <property type="entry name" value="PRK09293.1-4"/>
    <property type="match status" value="1"/>
</dbReference>
<dbReference type="GO" id="GO:0006094">
    <property type="term" value="P:gluconeogenesis"/>
    <property type="evidence" value="ECO:0007669"/>
    <property type="project" value="UniProtKB-UniRule"/>
</dbReference>
<dbReference type="AlphaFoldDB" id="A0A4R5PPP9"/>
<evidence type="ECO:0000256" key="3">
    <source>
        <dbReference type="ARBA" id="ARBA00022490"/>
    </source>
</evidence>
<name>A0A4R5PPP9_9HYPH</name>
<feature type="binding site" evidence="7">
    <location>
        <position position="129"/>
    </location>
    <ligand>
        <name>Mg(2+)</name>
        <dbReference type="ChEBI" id="CHEBI:18420"/>
        <label>2</label>
    </ligand>
</feature>
<feature type="binding site" evidence="7">
    <location>
        <position position="126"/>
    </location>
    <ligand>
        <name>Mg(2+)</name>
        <dbReference type="ChEBI" id="CHEBI:18420"/>
        <label>1</label>
    </ligand>
</feature>
<evidence type="ECO:0000259" key="9">
    <source>
        <dbReference type="Pfam" id="PF00316"/>
    </source>
</evidence>
<comment type="catalytic activity">
    <reaction evidence="1 7">
        <text>beta-D-fructose 1,6-bisphosphate + H2O = beta-D-fructose 6-phosphate + phosphate</text>
        <dbReference type="Rhea" id="RHEA:11064"/>
        <dbReference type="ChEBI" id="CHEBI:15377"/>
        <dbReference type="ChEBI" id="CHEBI:32966"/>
        <dbReference type="ChEBI" id="CHEBI:43474"/>
        <dbReference type="ChEBI" id="CHEBI:57634"/>
        <dbReference type="EC" id="3.1.3.11"/>
    </reaction>
</comment>
<dbReference type="Pfam" id="PF18913">
    <property type="entry name" value="FBPase_C"/>
    <property type="match status" value="1"/>
</dbReference>
<dbReference type="GO" id="GO:0000287">
    <property type="term" value="F:magnesium ion binding"/>
    <property type="evidence" value="ECO:0007669"/>
    <property type="project" value="UniProtKB-UniRule"/>
</dbReference>
<dbReference type="Gene3D" id="3.40.190.80">
    <property type="match status" value="1"/>
</dbReference>
<feature type="binding site" evidence="7">
    <location>
        <position position="126"/>
    </location>
    <ligand>
        <name>Mg(2+)</name>
        <dbReference type="ChEBI" id="CHEBI:18420"/>
        <label>2</label>
    </ligand>
</feature>
<dbReference type="GO" id="GO:0042132">
    <property type="term" value="F:fructose 1,6-bisphosphate 1-phosphatase activity"/>
    <property type="evidence" value="ECO:0007669"/>
    <property type="project" value="UniProtKB-UniRule"/>
</dbReference>
<dbReference type="PANTHER" id="PTHR11556">
    <property type="entry name" value="FRUCTOSE-1,6-BISPHOSPHATASE-RELATED"/>
    <property type="match status" value="1"/>
</dbReference>
<dbReference type="InterPro" id="IPR033391">
    <property type="entry name" value="FBPase_N"/>
</dbReference>
<dbReference type="PRINTS" id="PR00115">
    <property type="entry name" value="F16BPHPHTASE"/>
</dbReference>
<keyword evidence="7" id="KW-0460">Magnesium</keyword>
<evidence type="ECO:0000256" key="4">
    <source>
        <dbReference type="ARBA" id="ARBA00022801"/>
    </source>
</evidence>
<dbReference type="GO" id="GO:0005829">
    <property type="term" value="C:cytosol"/>
    <property type="evidence" value="ECO:0007669"/>
    <property type="project" value="TreeGrafter"/>
</dbReference>
<evidence type="ECO:0000256" key="6">
    <source>
        <dbReference type="ARBA" id="ARBA00024331"/>
    </source>
</evidence>
<dbReference type="SUPFAM" id="SSF56655">
    <property type="entry name" value="Carbohydrate phosphatase"/>
    <property type="match status" value="1"/>
</dbReference>
<dbReference type="EMBL" id="SMSI01000001">
    <property type="protein sequence ID" value="TDH39072.1"/>
    <property type="molecule type" value="Genomic_DNA"/>
</dbReference>
<keyword evidence="7" id="KW-0479">Metal-binding</keyword>
<dbReference type="GO" id="GO:0006002">
    <property type="term" value="P:fructose 6-phosphate metabolic process"/>
    <property type="evidence" value="ECO:0007669"/>
    <property type="project" value="TreeGrafter"/>
</dbReference>
<comment type="pathway">
    <text evidence="6">Carbohydrate biosynthesis.</text>
</comment>
<comment type="subcellular location">
    <subcellularLocation>
        <location evidence="7">Cytoplasm</location>
    </subcellularLocation>
</comment>
<dbReference type="Gene3D" id="3.30.540.10">
    <property type="entry name" value="Fructose-1,6-Bisphosphatase, subunit A, domain 1"/>
    <property type="match status" value="1"/>
</dbReference>
<dbReference type="GO" id="GO:0006000">
    <property type="term" value="P:fructose metabolic process"/>
    <property type="evidence" value="ECO:0007669"/>
    <property type="project" value="TreeGrafter"/>
</dbReference>
<evidence type="ECO:0000313" key="11">
    <source>
        <dbReference type="EMBL" id="TDH39072.1"/>
    </source>
</evidence>
<evidence type="ECO:0000259" key="10">
    <source>
        <dbReference type="Pfam" id="PF18913"/>
    </source>
</evidence>
<keyword evidence="3 7" id="KW-0963">Cytoplasm</keyword>
<dbReference type="InterPro" id="IPR028343">
    <property type="entry name" value="FBPtase"/>
</dbReference>
<dbReference type="OrthoDB" id="9806756at2"/>
<comment type="cofactor">
    <cofactor evidence="7">
        <name>Mg(2+)</name>
        <dbReference type="ChEBI" id="CHEBI:18420"/>
    </cofactor>
    <text evidence="7">Binds 2 magnesium ions per subunit.</text>
</comment>
<feature type="binding site" evidence="7">
    <location>
        <position position="107"/>
    </location>
    <ligand>
        <name>Mg(2+)</name>
        <dbReference type="ChEBI" id="CHEBI:18420"/>
        <label>1</label>
    </ligand>
</feature>
<accession>A0A4R5PPP9</accession>
<dbReference type="InterPro" id="IPR000146">
    <property type="entry name" value="FBPase_class-1"/>
</dbReference>
<dbReference type="Pfam" id="PF00316">
    <property type="entry name" value="FBPase"/>
    <property type="match status" value="1"/>
</dbReference>
<dbReference type="PANTHER" id="PTHR11556:SF35">
    <property type="entry name" value="SEDOHEPTULOSE-1,7-BISPHOSPHATASE, CHLOROPLASTIC"/>
    <property type="match status" value="1"/>
</dbReference>
<dbReference type="GO" id="GO:0030388">
    <property type="term" value="P:fructose 1,6-bisphosphate metabolic process"/>
    <property type="evidence" value="ECO:0007669"/>
    <property type="project" value="TreeGrafter"/>
</dbReference>
<dbReference type="Proteomes" id="UP000295131">
    <property type="component" value="Unassembled WGS sequence"/>
</dbReference>
<dbReference type="HAMAP" id="MF_01855">
    <property type="entry name" value="FBPase_class1"/>
    <property type="match status" value="1"/>
</dbReference>